<name>A0A645G3K5_9ZZZZ</name>
<dbReference type="AlphaFoldDB" id="A0A645G3K5"/>
<organism evidence="1">
    <name type="scientific">bioreactor metagenome</name>
    <dbReference type="NCBI Taxonomy" id="1076179"/>
    <lineage>
        <taxon>unclassified sequences</taxon>
        <taxon>metagenomes</taxon>
        <taxon>ecological metagenomes</taxon>
    </lineage>
</organism>
<dbReference type="EMBL" id="VSSQ01069467">
    <property type="protein sequence ID" value="MPN21477.1"/>
    <property type="molecule type" value="Genomic_DNA"/>
</dbReference>
<gene>
    <name evidence="1" type="ORF">SDC9_168857</name>
</gene>
<reference evidence="1" key="1">
    <citation type="submission" date="2019-08" db="EMBL/GenBank/DDBJ databases">
        <authorList>
            <person name="Kucharzyk K."/>
            <person name="Murdoch R.W."/>
            <person name="Higgins S."/>
            <person name="Loffler F."/>
        </authorList>
    </citation>
    <scope>NUCLEOTIDE SEQUENCE</scope>
</reference>
<accession>A0A645G3K5</accession>
<protein>
    <submittedName>
        <fullName evidence="1">Uncharacterized protein</fullName>
    </submittedName>
</protein>
<sequence length="193" mass="21935">MADPIGQLRQLVVLIRPVGPGIAAQREQLGRLALDLAQIIAHAHIRIVAHIHLIELADQDALHPVRVDLQHSRIAGIIGQQPETDREQVIPRIDGNLVAECPVHRLLASAGAGLIDDVIMHQCRSMQQFHRGRDRLRPFRIPFRGIVGKQQAVGRPQHFPAREQPRENRFPDRLVFERYVFFQQLIGGDQFRL</sequence>
<evidence type="ECO:0000313" key="1">
    <source>
        <dbReference type="EMBL" id="MPN21477.1"/>
    </source>
</evidence>
<comment type="caution">
    <text evidence="1">The sequence shown here is derived from an EMBL/GenBank/DDBJ whole genome shotgun (WGS) entry which is preliminary data.</text>
</comment>
<proteinExistence type="predicted"/>